<protein>
    <submittedName>
        <fullName evidence="1">Uncharacterized protein</fullName>
    </submittedName>
</protein>
<dbReference type="AlphaFoldDB" id="A0A137NW96"/>
<sequence length="217" mass="24852">MSINNFWFEIDILSTVQCYPIFNNRIPIVEQRKIINNLLNSSSMQHNVQYSSNFGNNNSNNNALNNHYQVLEVTKNETLGEVARVLNLIERVANTQVINPQIHLLSSQFDELNFQLGKAQVAIDRSLNAKIQLNKIDHTRSSYISSSQSIQQLIQLTQIKENILQSIIRARNSNTEAFLQDLALQIINLVRLARLVVDLIASTQLPTVERSYSRQNY</sequence>
<gene>
    <name evidence="1" type="ORF">CONCODRAFT_11169</name>
</gene>
<name>A0A137NW96_CONC2</name>
<proteinExistence type="predicted"/>
<dbReference type="EMBL" id="KQ964680">
    <property type="protein sequence ID" value="KXN66884.1"/>
    <property type="molecule type" value="Genomic_DNA"/>
</dbReference>
<evidence type="ECO:0000313" key="1">
    <source>
        <dbReference type="EMBL" id="KXN66884.1"/>
    </source>
</evidence>
<reference evidence="1 2" key="1">
    <citation type="journal article" date="2015" name="Genome Biol. Evol.">
        <title>Phylogenomic analyses indicate that early fungi evolved digesting cell walls of algal ancestors of land plants.</title>
        <authorList>
            <person name="Chang Y."/>
            <person name="Wang S."/>
            <person name="Sekimoto S."/>
            <person name="Aerts A.L."/>
            <person name="Choi C."/>
            <person name="Clum A."/>
            <person name="LaButti K.M."/>
            <person name="Lindquist E.A."/>
            <person name="Yee Ngan C."/>
            <person name="Ohm R.A."/>
            <person name="Salamov A.A."/>
            <person name="Grigoriev I.V."/>
            <person name="Spatafora J.W."/>
            <person name="Berbee M.L."/>
        </authorList>
    </citation>
    <scope>NUCLEOTIDE SEQUENCE [LARGE SCALE GENOMIC DNA]</scope>
    <source>
        <strain evidence="1 2">NRRL 28638</strain>
    </source>
</reference>
<accession>A0A137NW96</accession>
<keyword evidence="2" id="KW-1185">Reference proteome</keyword>
<organism evidence="1 2">
    <name type="scientific">Conidiobolus coronatus (strain ATCC 28846 / CBS 209.66 / NRRL 28638)</name>
    <name type="common">Delacroixia coronata</name>
    <dbReference type="NCBI Taxonomy" id="796925"/>
    <lineage>
        <taxon>Eukaryota</taxon>
        <taxon>Fungi</taxon>
        <taxon>Fungi incertae sedis</taxon>
        <taxon>Zoopagomycota</taxon>
        <taxon>Entomophthoromycotina</taxon>
        <taxon>Entomophthoromycetes</taxon>
        <taxon>Entomophthorales</taxon>
        <taxon>Ancylistaceae</taxon>
        <taxon>Conidiobolus</taxon>
    </lineage>
</organism>
<dbReference type="Proteomes" id="UP000070444">
    <property type="component" value="Unassembled WGS sequence"/>
</dbReference>
<evidence type="ECO:0000313" key="2">
    <source>
        <dbReference type="Proteomes" id="UP000070444"/>
    </source>
</evidence>